<evidence type="ECO:0000256" key="3">
    <source>
        <dbReference type="ARBA" id="ARBA00007401"/>
    </source>
</evidence>
<comment type="catalytic activity">
    <reaction evidence="1">
        <text>Hydrolysis of terminal non-reducing beta-D-galactose residues in beta-D-galactosides.</text>
        <dbReference type="EC" id="3.2.1.23"/>
    </reaction>
</comment>
<dbReference type="GO" id="GO:0005990">
    <property type="term" value="P:lactose catabolic process"/>
    <property type="evidence" value="ECO:0007669"/>
    <property type="project" value="TreeGrafter"/>
</dbReference>
<dbReference type="Pfam" id="PF02836">
    <property type="entry name" value="Glyco_hydro_2_C"/>
    <property type="match status" value="1"/>
</dbReference>
<dbReference type="Gene3D" id="2.60.40.10">
    <property type="entry name" value="Immunoglobulins"/>
    <property type="match status" value="2"/>
</dbReference>
<comment type="subunit">
    <text evidence="4">Monomer.</text>
</comment>
<dbReference type="Pfam" id="PF02929">
    <property type="entry name" value="Bgal_small_N"/>
    <property type="match status" value="1"/>
</dbReference>
<dbReference type="SUPFAM" id="SSF49303">
    <property type="entry name" value="beta-Galactosidase/glucuronidase domain"/>
    <property type="match status" value="2"/>
</dbReference>
<evidence type="ECO:0000256" key="1">
    <source>
        <dbReference type="ARBA" id="ARBA00001412"/>
    </source>
</evidence>
<evidence type="ECO:0000256" key="9">
    <source>
        <dbReference type="ARBA" id="ARBA00032230"/>
    </source>
</evidence>
<dbReference type="InterPro" id="IPR004199">
    <property type="entry name" value="B-gal_small/dom_5"/>
</dbReference>
<dbReference type="EC" id="3.2.1.23" evidence="5"/>
<dbReference type="InterPro" id="IPR006101">
    <property type="entry name" value="Glyco_hydro_2"/>
</dbReference>
<dbReference type="GO" id="GO:0030246">
    <property type="term" value="F:carbohydrate binding"/>
    <property type="evidence" value="ECO:0007669"/>
    <property type="project" value="InterPro"/>
</dbReference>
<evidence type="ECO:0000256" key="8">
    <source>
        <dbReference type="ARBA" id="ARBA00023295"/>
    </source>
</evidence>
<dbReference type="RefSeq" id="WP_188956564.1">
    <property type="nucleotide sequence ID" value="NZ_BMIB01000004.1"/>
</dbReference>
<dbReference type="PANTHER" id="PTHR46323">
    <property type="entry name" value="BETA-GALACTOSIDASE"/>
    <property type="match status" value="1"/>
</dbReference>
<dbReference type="Gene3D" id="3.20.20.80">
    <property type="entry name" value="Glycosidases"/>
    <property type="match status" value="1"/>
</dbReference>
<comment type="similarity">
    <text evidence="3">Belongs to the glycosyl hydrolase 2 family.</text>
</comment>
<keyword evidence="10" id="KW-0732">Signal</keyword>
<reference evidence="12" key="2">
    <citation type="submission" date="2020-09" db="EMBL/GenBank/DDBJ databases">
        <authorList>
            <person name="Sun Q."/>
            <person name="Zhou Y."/>
        </authorList>
    </citation>
    <scope>NUCLEOTIDE SEQUENCE</scope>
    <source>
        <strain evidence="12">CGMCC 1.15290</strain>
    </source>
</reference>
<dbReference type="SUPFAM" id="SSF51445">
    <property type="entry name" value="(Trans)glycosidases"/>
    <property type="match status" value="1"/>
</dbReference>
<sequence length="1082" mass="120089">MKLSVFCSMAAVLLSVSGRAQTGEAPERIPREIENPECIGINKEASHATLMPYASLQQALTGKRDQSPYTRSLNGKWKFNWVKRPEERPLDFYKPSYDVAAWKDIDVPANWQIKGYGTPFYRNIGYTFKKDFPHVMSEPPTNYTAYVDRNPVGSYRREFTVPADWNGGRVFMKFDGVDAGFFLWVNGKKVGYSTNSRNVAEFDITSFIQPGKNLVAVEVYQYVSGSYLEDQDMWRLSGIFRDVSIWRAPLLHIRDFSIQTDLDAQYVNATEKIAVKVKNYGAATNGKQILTATLYDGANVVATTKQLVGPIANGGEAVINFTLPVKAPAKWTAETPKLYITVLQLQETNQPAEFVSARTGFRKIEIKGRVFTLNGVPVKLKGVNRHENSPDNGHAVTEAQMIRDIEVIKQGNCNHVRTSHYSDAPRWYELCDEYGLYLVAEANVECHGLRDTFNERHDIKAAIVDRNVANVESFKNHASIIIWSLGNECGDGGSNFRSALSTIKAIDSTRPTHYEGFGVGANNPADVDSKMYSPILPYENATPKQKKLSTVELTATDPTLTKPFYMCEFAHAMFNSMGSLKEYVELFDKYPSILGGAIWEFQDQGIWNRRDPAHPILAFGGGFGEFPNDHYFIHKGVVASDRSPKPHFPEMKRLFQWVGFDFDATTGMLTVTNKYQFIPLNGLDASYTISKNGTVVSTGKLDISGIAPFGKKQLKVQVPALDKGGVYLLNVSVKLLNDASWAKKGYEIAAAQFELNRPAAMLPVYTKDAFDPLIEMTNGGNEITVQCGEVRYMFSKAAGGMENIYVNGKPLMQKGGGPRLHLWRAPHQQDDMYAYARWDTLGLKELNWNCDNFLVSGVTDTGVVVTAVLTGTGKNGFTVTHKADYIFNRKGAVTVQNQVSASDTTVVVARMGVRMLLDTAFNGFSYFGRGPMENYSDRKTGSDIGLYQSTVWQQQTPYEKPMECGNHEDVYWAEVTATALARIQVSGVTAPVQVAALPYKDEEMDKVEYKIDLPQRSATVLSVGYKTLGVGTNSCGPKPMPEYTVTLAPATFCYRLDVTGATVDKPAKSVKPGKAGKSGKKK</sequence>
<dbReference type="InterPro" id="IPR050347">
    <property type="entry name" value="Bact_Beta-galactosidase"/>
</dbReference>
<dbReference type="Pfam" id="PF00703">
    <property type="entry name" value="Glyco_hydro_2"/>
    <property type="match status" value="1"/>
</dbReference>
<keyword evidence="8" id="KW-0326">Glycosidase</keyword>
<dbReference type="InterPro" id="IPR008979">
    <property type="entry name" value="Galactose-bd-like_sf"/>
</dbReference>
<dbReference type="InterPro" id="IPR014718">
    <property type="entry name" value="GH-type_carb-bd"/>
</dbReference>
<evidence type="ECO:0000256" key="5">
    <source>
        <dbReference type="ARBA" id="ARBA00012756"/>
    </source>
</evidence>
<comment type="caution">
    <text evidence="12">The sequence shown here is derived from an EMBL/GenBank/DDBJ whole genome shotgun (WGS) entry which is preliminary data.</text>
</comment>
<dbReference type="InterPro" id="IPR006102">
    <property type="entry name" value="Ig-like_GH2"/>
</dbReference>
<keyword evidence="6" id="KW-0378">Hydrolase</keyword>
<dbReference type="SUPFAM" id="SSF74650">
    <property type="entry name" value="Galactose mutarotase-like"/>
    <property type="match status" value="1"/>
</dbReference>
<gene>
    <name evidence="12" type="ORF">GCM10011379_44840</name>
</gene>
<keyword evidence="7" id="KW-0106">Calcium</keyword>
<dbReference type="InterPro" id="IPR017853">
    <property type="entry name" value="GH"/>
</dbReference>
<dbReference type="Pfam" id="PF16353">
    <property type="entry name" value="LacZ_4"/>
    <property type="match status" value="1"/>
</dbReference>
<dbReference type="Gene3D" id="2.60.120.260">
    <property type="entry name" value="Galactose-binding domain-like"/>
    <property type="match status" value="1"/>
</dbReference>
<accession>A0A917J2G7</accession>
<dbReference type="InterPro" id="IPR032312">
    <property type="entry name" value="LacZ_4"/>
</dbReference>
<proteinExistence type="inferred from homology"/>
<dbReference type="PROSITE" id="PS00608">
    <property type="entry name" value="GLYCOSYL_HYDROL_F2_2"/>
    <property type="match status" value="1"/>
</dbReference>
<feature type="signal peptide" evidence="10">
    <location>
        <begin position="1"/>
        <end position="22"/>
    </location>
</feature>
<dbReference type="Pfam" id="PF02837">
    <property type="entry name" value="Glyco_hydro_2_N"/>
    <property type="match status" value="1"/>
</dbReference>
<evidence type="ECO:0000256" key="10">
    <source>
        <dbReference type="SAM" id="SignalP"/>
    </source>
</evidence>
<dbReference type="Proteomes" id="UP000627292">
    <property type="component" value="Unassembled WGS sequence"/>
</dbReference>
<dbReference type="InterPro" id="IPR013783">
    <property type="entry name" value="Ig-like_fold"/>
</dbReference>
<dbReference type="PRINTS" id="PR00132">
    <property type="entry name" value="GLHYDRLASE2"/>
</dbReference>
<keyword evidence="13" id="KW-1185">Reference proteome</keyword>
<dbReference type="PANTHER" id="PTHR46323:SF2">
    <property type="entry name" value="BETA-GALACTOSIDASE"/>
    <property type="match status" value="1"/>
</dbReference>
<evidence type="ECO:0000313" key="13">
    <source>
        <dbReference type="Proteomes" id="UP000627292"/>
    </source>
</evidence>
<reference evidence="12" key="1">
    <citation type="journal article" date="2014" name="Int. J. Syst. Evol. Microbiol.">
        <title>Complete genome sequence of Corynebacterium casei LMG S-19264T (=DSM 44701T), isolated from a smear-ripened cheese.</title>
        <authorList>
            <consortium name="US DOE Joint Genome Institute (JGI-PGF)"/>
            <person name="Walter F."/>
            <person name="Albersmeier A."/>
            <person name="Kalinowski J."/>
            <person name="Ruckert C."/>
        </authorList>
    </citation>
    <scope>NUCLEOTIDE SEQUENCE</scope>
    <source>
        <strain evidence="12">CGMCC 1.15290</strain>
    </source>
</reference>
<dbReference type="SUPFAM" id="SSF49785">
    <property type="entry name" value="Galactose-binding domain-like"/>
    <property type="match status" value="1"/>
</dbReference>
<dbReference type="Gene3D" id="2.70.98.10">
    <property type="match status" value="1"/>
</dbReference>
<dbReference type="EMBL" id="BMIB01000004">
    <property type="protein sequence ID" value="GGH77858.1"/>
    <property type="molecule type" value="Genomic_DNA"/>
</dbReference>
<feature type="domain" description="Beta galactosidase small chain/" evidence="11">
    <location>
        <begin position="784"/>
        <end position="1057"/>
    </location>
</feature>
<organism evidence="12 13">
    <name type="scientific">Filimonas zeae</name>
    <dbReference type="NCBI Taxonomy" id="1737353"/>
    <lineage>
        <taxon>Bacteria</taxon>
        <taxon>Pseudomonadati</taxon>
        <taxon>Bacteroidota</taxon>
        <taxon>Chitinophagia</taxon>
        <taxon>Chitinophagales</taxon>
        <taxon>Chitinophagaceae</taxon>
        <taxon>Filimonas</taxon>
    </lineage>
</organism>
<dbReference type="InterPro" id="IPR006103">
    <property type="entry name" value="Glyco_hydro_2_cat"/>
</dbReference>
<dbReference type="SMART" id="SM01038">
    <property type="entry name" value="Bgal_small_N"/>
    <property type="match status" value="1"/>
</dbReference>
<dbReference type="GO" id="GO:0009341">
    <property type="term" value="C:beta-galactosidase complex"/>
    <property type="evidence" value="ECO:0007669"/>
    <property type="project" value="InterPro"/>
</dbReference>
<evidence type="ECO:0000256" key="6">
    <source>
        <dbReference type="ARBA" id="ARBA00022801"/>
    </source>
</evidence>
<name>A0A917J2G7_9BACT</name>
<evidence type="ECO:0000259" key="11">
    <source>
        <dbReference type="SMART" id="SM01038"/>
    </source>
</evidence>
<evidence type="ECO:0000256" key="4">
    <source>
        <dbReference type="ARBA" id="ARBA00011245"/>
    </source>
</evidence>
<dbReference type="GO" id="GO:0004565">
    <property type="term" value="F:beta-galactosidase activity"/>
    <property type="evidence" value="ECO:0007669"/>
    <property type="project" value="UniProtKB-EC"/>
</dbReference>
<dbReference type="InterPro" id="IPR023232">
    <property type="entry name" value="Glyco_hydro_2_AS"/>
</dbReference>
<evidence type="ECO:0000256" key="7">
    <source>
        <dbReference type="ARBA" id="ARBA00022837"/>
    </source>
</evidence>
<dbReference type="AlphaFoldDB" id="A0A917J2G7"/>
<feature type="chain" id="PRO_5036835291" description="beta-galactosidase" evidence="10">
    <location>
        <begin position="23"/>
        <end position="1082"/>
    </location>
</feature>
<dbReference type="InterPro" id="IPR006104">
    <property type="entry name" value="Glyco_hydro_2_N"/>
</dbReference>
<dbReference type="InterPro" id="IPR036156">
    <property type="entry name" value="Beta-gal/glucu_dom_sf"/>
</dbReference>
<comment type="cofactor">
    <cofactor evidence="2">
        <name>Ca(2+)</name>
        <dbReference type="ChEBI" id="CHEBI:29108"/>
    </cofactor>
</comment>
<evidence type="ECO:0000256" key="2">
    <source>
        <dbReference type="ARBA" id="ARBA00001913"/>
    </source>
</evidence>
<protein>
    <recommendedName>
        <fullName evidence="5">beta-galactosidase</fullName>
        <ecNumber evidence="5">3.2.1.23</ecNumber>
    </recommendedName>
    <alternativeName>
        <fullName evidence="9">Lactase</fullName>
    </alternativeName>
</protein>
<evidence type="ECO:0000313" key="12">
    <source>
        <dbReference type="EMBL" id="GGH77858.1"/>
    </source>
</evidence>
<dbReference type="InterPro" id="IPR011013">
    <property type="entry name" value="Gal_mutarotase_sf_dom"/>
</dbReference>